<feature type="transmembrane region" description="Helical" evidence="1">
    <location>
        <begin position="21"/>
        <end position="54"/>
    </location>
</feature>
<protein>
    <submittedName>
        <fullName evidence="4">Fatty acid desaturase</fullName>
    </submittedName>
    <submittedName>
        <fullName evidence="3">Stearoyl-CoA 9-desaturase</fullName>
    </submittedName>
</protein>
<evidence type="ECO:0000313" key="6">
    <source>
        <dbReference type="Proteomes" id="UP000320431"/>
    </source>
</evidence>
<dbReference type="KEGG" id="lmb:C9I47_1005"/>
<feature type="transmembrane region" description="Helical" evidence="1">
    <location>
        <begin position="177"/>
        <end position="197"/>
    </location>
</feature>
<gene>
    <name evidence="3" type="ORF">C9I47_1005</name>
    <name evidence="4" type="ORF">FKV24_018915</name>
</gene>
<evidence type="ECO:0000256" key="1">
    <source>
        <dbReference type="SAM" id="Phobius"/>
    </source>
</evidence>
<accession>A0A2U9T2L1</accession>
<evidence type="ECO:0000313" key="3">
    <source>
        <dbReference type="EMBL" id="AWV06723.1"/>
    </source>
</evidence>
<dbReference type="EMBL" id="VICD02000342">
    <property type="protein sequence ID" value="KAB8161519.1"/>
    <property type="molecule type" value="Genomic_DNA"/>
</dbReference>
<dbReference type="OrthoDB" id="634389at2"/>
<name>A0A2U9T2L1_9GAMM</name>
<evidence type="ECO:0000259" key="2">
    <source>
        <dbReference type="Pfam" id="PF00487"/>
    </source>
</evidence>
<dbReference type="Proteomes" id="UP000320431">
    <property type="component" value="Unassembled WGS sequence"/>
</dbReference>
<keyword evidence="1" id="KW-0812">Transmembrane</keyword>
<reference evidence="4 6" key="2">
    <citation type="submission" date="2019-10" db="EMBL/GenBank/DDBJ databases">
        <title>Lysobacter alkalisoli sp. nov., isolated from saline-alkaline soil.</title>
        <authorList>
            <person name="Sun J.-Q."/>
        </authorList>
    </citation>
    <scope>NUCLEOTIDE SEQUENCE [LARGE SCALE GENOMIC DNA]</scope>
    <source>
        <strain evidence="4 6">KCTC 42381</strain>
    </source>
</reference>
<sequence>MSLRPLGALRDRSDLQSLGYLVAQALLMGLQWLHGFAWPAWLASLFLAVGISVIHHNHAHLPMWTRRGLNRATDLAITLLQGHPTCVFHPTHRLNHHRHRHGGDDAMRTWRFGDHNHLAGWAMHPLQASVAVYPLVIRWLGRVRRLHPGAWRWYALQYLLWLASWGVLLAIDPARALLLVIVPQLFGLHWLLAANYLQHAHADDRSRFGYARNFEGLLNPLLFNIGLHTAHHEHGRAHWSSLPALHRRYRARIDPRLLEAGLARYVLRVFMLAPLMPALRSRSLRATAAFNHKDR</sequence>
<keyword evidence="5" id="KW-1185">Reference proteome</keyword>
<reference evidence="3 5" key="1">
    <citation type="submission" date="2018-05" db="EMBL/GenBank/DDBJ databases">
        <title>The complete genome of Lysobacter maris HZ9B, a marine bacterium antagonistic against terrestrial plant pathogens.</title>
        <authorList>
            <person name="Zhang X.-Q."/>
        </authorList>
    </citation>
    <scope>NUCLEOTIDE SEQUENCE [LARGE SCALE GENOMIC DNA]</scope>
    <source>
        <strain evidence="3 5">HZ9B</strain>
    </source>
</reference>
<feature type="transmembrane region" description="Helical" evidence="1">
    <location>
        <begin position="153"/>
        <end position="171"/>
    </location>
</feature>
<feature type="domain" description="Fatty acid desaturase" evidence="2">
    <location>
        <begin position="37"/>
        <end position="255"/>
    </location>
</feature>
<dbReference type="EMBL" id="CP029843">
    <property type="protein sequence ID" value="AWV06723.1"/>
    <property type="molecule type" value="Genomic_DNA"/>
</dbReference>
<evidence type="ECO:0000313" key="4">
    <source>
        <dbReference type="EMBL" id="KAB8161519.1"/>
    </source>
</evidence>
<organism evidence="3 5">
    <name type="scientific">Marilutibacter maris</name>
    <dbReference type="NCBI Taxonomy" id="1605891"/>
    <lineage>
        <taxon>Bacteria</taxon>
        <taxon>Pseudomonadati</taxon>
        <taxon>Pseudomonadota</taxon>
        <taxon>Gammaproteobacteria</taxon>
        <taxon>Lysobacterales</taxon>
        <taxon>Lysobacteraceae</taxon>
        <taxon>Marilutibacter</taxon>
    </lineage>
</organism>
<dbReference type="InterPro" id="IPR005804">
    <property type="entry name" value="FA_desaturase_dom"/>
</dbReference>
<dbReference type="Proteomes" id="UP000249447">
    <property type="component" value="Chromosome"/>
</dbReference>
<keyword evidence="1" id="KW-1133">Transmembrane helix</keyword>
<dbReference type="GO" id="GO:0006629">
    <property type="term" value="P:lipid metabolic process"/>
    <property type="evidence" value="ECO:0007669"/>
    <property type="project" value="InterPro"/>
</dbReference>
<dbReference type="RefSeq" id="WP_111265873.1">
    <property type="nucleotide sequence ID" value="NZ_CP029843.1"/>
</dbReference>
<evidence type="ECO:0000313" key="5">
    <source>
        <dbReference type="Proteomes" id="UP000249447"/>
    </source>
</evidence>
<dbReference type="Pfam" id="PF00487">
    <property type="entry name" value="FA_desaturase"/>
    <property type="match status" value="1"/>
</dbReference>
<keyword evidence="1" id="KW-0472">Membrane</keyword>
<proteinExistence type="predicted"/>
<dbReference type="AlphaFoldDB" id="A0A2U9T2L1"/>